<dbReference type="Proteomes" id="UP001500034">
    <property type="component" value="Unassembled WGS sequence"/>
</dbReference>
<feature type="region of interest" description="Disordered" evidence="1">
    <location>
        <begin position="74"/>
        <end position="113"/>
    </location>
</feature>
<proteinExistence type="predicted"/>
<sequence>MPAPDTRLRVQRLADRLPPLPPAMRGNAGRERARHAFVTRTLTTLPTDRSITGDRAEEWRRVASELAMLRQMAAPGTVSRWPSSNRRRSPGRPPVLNRRSQVFPRAPALREEA</sequence>
<reference evidence="3" key="1">
    <citation type="journal article" date="2019" name="Int. J. Syst. Evol. Microbiol.">
        <title>The Global Catalogue of Microorganisms (GCM) 10K type strain sequencing project: providing services to taxonomists for standard genome sequencing and annotation.</title>
        <authorList>
            <consortium name="The Broad Institute Genomics Platform"/>
            <consortium name="The Broad Institute Genome Sequencing Center for Infectious Disease"/>
            <person name="Wu L."/>
            <person name="Ma J."/>
        </authorList>
    </citation>
    <scope>NUCLEOTIDE SEQUENCE [LARGE SCALE GENOMIC DNA]</scope>
    <source>
        <strain evidence="3">JCM 17027</strain>
    </source>
</reference>
<evidence type="ECO:0000256" key="1">
    <source>
        <dbReference type="SAM" id="MobiDB-lite"/>
    </source>
</evidence>
<comment type="caution">
    <text evidence="2">The sequence shown here is derived from an EMBL/GenBank/DDBJ whole genome shotgun (WGS) entry which is preliminary data.</text>
</comment>
<accession>A0ABP7NSZ2</accession>
<name>A0ABP7NSZ2_9ACTN</name>
<evidence type="ECO:0000313" key="3">
    <source>
        <dbReference type="Proteomes" id="UP001500034"/>
    </source>
</evidence>
<gene>
    <name evidence="2" type="ORF">GCM10022384_02810</name>
</gene>
<protein>
    <submittedName>
        <fullName evidence="2">Uncharacterized protein</fullName>
    </submittedName>
</protein>
<dbReference type="EMBL" id="BAABCQ010000003">
    <property type="protein sequence ID" value="GAA3952723.1"/>
    <property type="molecule type" value="Genomic_DNA"/>
</dbReference>
<evidence type="ECO:0000313" key="2">
    <source>
        <dbReference type="EMBL" id="GAA3952723.1"/>
    </source>
</evidence>
<organism evidence="2 3">
    <name type="scientific">Streptomyces marokkonensis</name>
    <dbReference type="NCBI Taxonomy" id="324855"/>
    <lineage>
        <taxon>Bacteria</taxon>
        <taxon>Bacillati</taxon>
        <taxon>Actinomycetota</taxon>
        <taxon>Actinomycetes</taxon>
        <taxon>Kitasatosporales</taxon>
        <taxon>Streptomycetaceae</taxon>
        <taxon>Streptomyces</taxon>
    </lineage>
</organism>
<keyword evidence="3" id="KW-1185">Reference proteome</keyword>